<dbReference type="PROSITE" id="PS50011">
    <property type="entry name" value="PROTEIN_KINASE_DOM"/>
    <property type="match status" value="1"/>
</dbReference>
<dbReference type="PROSITE" id="PS51375">
    <property type="entry name" value="PPR"/>
    <property type="match status" value="15"/>
</dbReference>
<dbReference type="Gene3D" id="1.10.510.10">
    <property type="entry name" value="Transferase(Phosphotransferase) domain 1"/>
    <property type="match status" value="2"/>
</dbReference>
<dbReference type="PROSITE" id="PS50948">
    <property type="entry name" value="PAN"/>
    <property type="match status" value="1"/>
</dbReference>
<dbReference type="Proteomes" id="UP001374535">
    <property type="component" value="Chromosome 1"/>
</dbReference>
<dbReference type="Pfam" id="PF00954">
    <property type="entry name" value="S_locus_glycop"/>
    <property type="match status" value="1"/>
</dbReference>
<gene>
    <name evidence="7" type="ORF">V8G54_000468</name>
</gene>
<dbReference type="InterPro" id="IPR051222">
    <property type="entry name" value="PPR/CCM1_RNA-binding"/>
</dbReference>
<dbReference type="SMART" id="SM00220">
    <property type="entry name" value="S_TKc"/>
    <property type="match status" value="1"/>
</dbReference>
<feature type="domain" description="Protein kinase" evidence="5">
    <location>
        <begin position="1284"/>
        <end position="1616"/>
    </location>
</feature>
<dbReference type="SMART" id="SM00473">
    <property type="entry name" value="PAN_AP"/>
    <property type="match status" value="1"/>
</dbReference>
<feature type="repeat" description="PPR" evidence="4">
    <location>
        <begin position="534"/>
        <end position="568"/>
    </location>
</feature>
<feature type="repeat" description="PPR" evidence="4">
    <location>
        <begin position="407"/>
        <end position="441"/>
    </location>
</feature>
<dbReference type="InterPro" id="IPR000858">
    <property type="entry name" value="S_locus_glycoprot_dom"/>
</dbReference>
<dbReference type="EMBL" id="CP144700">
    <property type="protein sequence ID" value="WVZ21924.1"/>
    <property type="molecule type" value="Genomic_DNA"/>
</dbReference>
<dbReference type="Gene3D" id="3.30.200.20">
    <property type="entry name" value="Phosphorylase Kinase, domain 1"/>
    <property type="match status" value="1"/>
</dbReference>
<dbReference type="PANTHER" id="PTHR47942">
    <property type="entry name" value="TETRATRICOPEPTIDE REPEAT (TPR)-LIKE SUPERFAMILY PROTEIN-RELATED"/>
    <property type="match status" value="1"/>
</dbReference>
<dbReference type="InterPro" id="IPR002885">
    <property type="entry name" value="PPR_rpt"/>
</dbReference>
<feature type="repeat" description="PPR" evidence="4">
    <location>
        <begin position="263"/>
        <end position="293"/>
    </location>
</feature>
<name>A0AAQ3S7A6_VIGMU</name>
<keyword evidence="2" id="KW-0677">Repeat</keyword>
<reference evidence="7 8" key="1">
    <citation type="journal article" date="2023" name="Life. Sci Alliance">
        <title>Evolutionary insights into 3D genome organization and epigenetic landscape of Vigna mungo.</title>
        <authorList>
            <person name="Junaid A."/>
            <person name="Singh B."/>
            <person name="Bhatia S."/>
        </authorList>
    </citation>
    <scope>NUCLEOTIDE SEQUENCE [LARGE SCALE GENOMIC DNA]</scope>
    <source>
        <strain evidence="7">Urdbean</strain>
    </source>
</reference>
<dbReference type="InterPro" id="IPR011009">
    <property type="entry name" value="Kinase-like_dom_sf"/>
</dbReference>
<feature type="repeat" description="PPR" evidence="4">
    <location>
        <begin position="150"/>
        <end position="184"/>
    </location>
</feature>
<evidence type="ECO:0000259" key="6">
    <source>
        <dbReference type="PROSITE" id="PS50948"/>
    </source>
</evidence>
<feature type="repeat" description="PPR" evidence="4">
    <location>
        <begin position="604"/>
        <end position="638"/>
    </location>
</feature>
<dbReference type="PANTHER" id="PTHR47942:SF16">
    <property type="entry name" value="PENTATRICOPEPTIDE REPEAT DOMAIN CONTAINING PROTEIN-RELATED"/>
    <property type="match status" value="1"/>
</dbReference>
<dbReference type="InterPro" id="IPR000719">
    <property type="entry name" value="Prot_kinase_dom"/>
</dbReference>
<dbReference type="InterPro" id="IPR008266">
    <property type="entry name" value="Tyr_kinase_AS"/>
</dbReference>
<dbReference type="InterPro" id="IPR001245">
    <property type="entry name" value="Ser-Thr/Tyr_kinase_cat_dom"/>
</dbReference>
<feature type="repeat" description="PPR" evidence="4">
    <location>
        <begin position="569"/>
        <end position="603"/>
    </location>
</feature>
<dbReference type="SUPFAM" id="SSF56112">
    <property type="entry name" value="Protein kinase-like (PK-like)"/>
    <property type="match status" value="1"/>
</dbReference>
<accession>A0AAQ3S7A6</accession>
<feature type="repeat" description="PPR" evidence="4">
    <location>
        <begin position="477"/>
        <end position="511"/>
    </location>
</feature>
<feature type="repeat" description="PPR" evidence="4">
    <location>
        <begin position="372"/>
        <end position="406"/>
    </location>
</feature>
<dbReference type="SMART" id="SM00219">
    <property type="entry name" value="TyrKc"/>
    <property type="match status" value="1"/>
</dbReference>
<feature type="repeat" description="PPR" evidence="4">
    <location>
        <begin position="639"/>
        <end position="673"/>
    </location>
</feature>
<keyword evidence="1" id="KW-0732">Signal</keyword>
<dbReference type="FunFam" id="1.10.510.10:FF:001019">
    <property type="entry name" value="G-type lectin S-receptor-like serine/threonine-protein kinase B120"/>
    <property type="match status" value="1"/>
</dbReference>
<organism evidence="7 8">
    <name type="scientific">Vigna mungo</name>
    <name type="common">Black gram</name>
    <name type="synonym">Phaseolus mungo</name>
    <dbReference type="NCBI Taxonomy" id="3915"/>
    <lineage>
        <taxon>Eukaryota</taxon>
        <taxon>Viridiplantae</taxon>
        <taxon>Streptophyta</taxon>
        <taxon>Embryophyta</taxon>
        <taxon>Tracheophyta</taxon>
        <taxon>Spermatophyta</taxon>
        <taxon>Magnoliopsida</taxon>
        <taxon>eudicotyledons</taxon>
        <taxon>Gunneridae</taxon>
        <taxon>Pentapetalae</taxon>
        <taxon>rosids</taxon>
        <taxon>fabids</taxon>
        <taxon>Fabales</taxon>
        <taxon>Fabaceae</taxon>
        <taxon>Papilionoideae</taxon>
        <taxon>50 kb inversion clade</taxon>
        <taxon>NPAAA clade</taxon>
        <taxon>indigoferoid/millettioid clade</taxon>
        <taxon>Phaseoleae</taxon>
        <taxon>Vigna</taxon>
    </lineage>
</organism>
<evidence type="ECO:0000313" key="8">
    <source>
        <dbReference type="Proteomes" id="UP001374535"/>
    </source>
</evidence>
<proteinExistence type="predicted"/>
<evidence type="ECO:0000256" key="3">
    <source>
        <dbReference type="ARBA" id="ARBA00023157"/>
    </source>
</evidence>
<dbReference type="Gene3D" id="1.25.40.10">
    <property type="entry name" value="Tetratricopeptide repeat domain"/>
    <property type="match status" value="9"/>
</dbReference>
<dbReference type="NCBIfam" id="TIGR00756">
    <property type="entry name" value="PPR"/>
    <property type="match status" value="14"/>
</dbReference>
<protein>
    <submittedName>
        <fullName evidence="7">Uncharacterized protein</fullName>
    </submittedName>
</protein>
<feature type="repeat" description="PPR" evidence="4">
    <location>
        <begin position="982"/>
        <end position="1016"/>
    </location>
</feature>
<evidence type="ECO:0000256" key="1">
    <source>
        <dbReference type="ARBA" id="ARBA00022729"/>
    </source>
</evidence>
<feature type="domain" description="Apple" evidence="6">
    <location>
        <begin position="1245"/>
        <end position="1317"/>
    </location>
</feature>
<dbReference type="Pfam" id="PF08276">
    <property type="entry name" value="PAN_2"/>
    <property type="match status" value="1"/>
</dbReference>
<feature type="repeat" description="PPR" evidence="4">
    <location>
        <begin position="442"/>
        <end position="476"/>
    </location>
</feature>
<keyword evidence="8" id="KW-1185">Reference proteome</keyword>
<keyword evidence="3" id="KW-1015">Disulfide bond</keyword>
<evidence type="ECO:0000313" key="7">
    <source>
        <dbReference type="EMBL" id="WVZ21924.1"/>
    </source>
</evidence>
<dbReference type="GO" id="GO:0005524">
    <property type="term" value="F:ATP binding"/>
    <property type="evidence" value="ECO:0007669"/>
    <property type="project" value="InterPro"/>
</dbReference>
<dbReference type="PROSITE" id="PS00109">
    <property type="entry name" value="PROTEIN_KINASE_TYR"/>
    <property type="match status" value="1"/>
</dbReference>
<dbReference type="Pfam" id="PF12854">
    <property type="entry name" value="PPR_1"/>
    <property type="match status" value="2"/>
</dbReference>
<feature type="repeat" description="PPR" evidence="4">
    <location>
        <begin position="228"/>
        <end position="262"/>
    </location>
</feature>
<evidence type="ECO:0000256" key="2">
    <source>
        <dbReference type="ARBA" id="ARBA00022737"/>
    </source>
</evidence>
<feature type="repeat" description="PPR" evidence="4">
    <location>
        <begin position="337"/>
        <end position="371"/>
    </location>
</feature>
<dbReference type="CDD" id="cd01098">
    <property type="entry name" value="PAN_AP_plant"/>
    <property type="match status" value="1"/>
</dbReference>
<feature type="repeat" description="PPR" evidence="4">
    <location>
        <begin position="302"/>
        <end position="336"/>
    </location>
</feature>
<dbReference type="InterPro" id="IPR020635">
    <property type="entry name" value="Tyr_kinase_cat_dom"/>
</dbReference>
<feature type="repeat" description="PPR" evidence="4">
    <location>
        <begin position="947"/>
        <end position="981"/>
    </location>
</feature>
<dbReference type="InterPro" id="IPR011990">
    <property type="entry name" value="TPR-like_helical_dom_sf"/>
</dbReference>
<dbReference type="InterPro" id="IPR003609">
    <property type="entry name" value="Pan_app"/>
</dbReference>
<evidence type="ECO:0000259" key="5">
    <source>
        <dbReference type="PROSITE" id="PS50011"/>
    </source>
</evidence>
<dbReference type="Pfam" id="PF07714">
    <property type="entry name" value="PK_Tyr_Ser-Thr"/>
    <property type="match status" value="1"/>
</dbReference>
<dbReference type="Pfam" id="PF13041">
    <property type="entry name" value="PPR_2"/>
    <property type="match status" value="7"/>
</dbReference>
<sequence length="1616" mass="182215">MELRRKVMEGVLKNSKNPKLAWQLVKRVMSSPSSASSIADHTQHLVTITTRILAGANMHLQLHDLHKLLLASQPHHIAQPSILSMVRVLAQWGHIDEALTHFKSFRAQFPSSPPSLSFYNLLLRSSIQHNYPNLVTWLYTDMIAARVTPQTYTFNLLIQSLCDSRAFDHALQLFDKMSQKGCHPNEFTLGILVRGLCRAGRVKQALELVNNSYSNNNGNDNNSCRIANRVVYNTLVSAFCKQELNDEAEKLVERMSEVGLLPDVVTFNSRISALCRAGKVLEASRIFRDMQMDVELGLPRPNTVTYNLMLKGFCKHGMIEDARGLVDTMKKAGNFVSLESYNIWLLGLLRNGELLEARLVLDEMAAKGIEPNAYTYNIMVDGLCRNHMLSDARGLMDVKMSNGVYPDTVTYSTLLHGYCSKGKVFEAKRVLHEMIKNGCQPNTYTCNTLLHSLWKKGRTQEAEEMLQKMNEKSYQPDTVTCNIVVNGLSRIGELDRAMEIVSEMWTNGPTSLDKGNTFATLINSITIVSNCLPDGITYTTLINGLCKAGRLEEAKKKFIEMLAKNLHPDSVTYDTFIWSFCRQGKISSAFRVLKDMERNGCSKTLQTYNALILGLGSKKQIFEIYGLMDEMKENGISPDIFTYNNIISCLCEGGKANDAISLLHEMLDKGISPNLSSFKILIKALCKSSDFKVACELFEVALSICSHKEALYSLLFNELLAGGQLSEAKELFEASLDRYLTLKNFMYKDLIERLCQDERLADASSLLHKLIDKGYGFDHASFMPVIDGLSKRGNKQKADELAKRMMELALEDRPVDGTYQNRNRVIPGKLHNDGGTDWKDIVNRDDGSGIALKTLKRVQKGWGQGSISSLQSQPNDFLDYYDGSVGEVLEAEAYFNSLEDNSIEIYSAMVKGYSKVTASLCQTEGNKTSLEVSSILRDMEQMEINPDVVCYTVLIDGHMKTENIQEAVSLFCKMIDSGLEPDTVTCTALFSGLLTRGHIKKGIIQLNEMYSKGMTPDACVISALKAWYCKSYKGAFSLEVEKRRTVLKLPICYQVIAGMFGYPLYNEKNQNMRKRCGKALRIEPIPSCRVCPYQLMLEGILILDGEKRRWRTGYWDGRVFTGVSNMTGSSHFGFKLNGNQFTYTWNEPEKVRFQITWDGFEKKFISNEDETQWNNTQHEPYNKCEHYNFCGNFAVCDISKASVCSCLQGFQQREWSEWNGENSGGCKRRTPLKAERNSSGTEVNVGEDSFFVQRCTKLPDFACLESPSNDEECQRFCLQNSSCTAYSYTIGIGCMIWYVDVQHTENDIGSVLNIRLADSELDLSTEFSGSTELGLEGNKAELPLFTLSFLGKLPGGEEIAFKRLSRKSSQGLEEFKDGMILIAKLQHRNLGEEKMLVYEYLPNKSLDCFLFDPVKKTQLDWTKRFEIIEGIARGLLYLHQDSRLRIIHRDLRASNILLDESMHPKISDFGLAKIFGGNQNEASTNRVTTNLYIFDAVAICRRNMQWNTSFCNTEDSSLIGYAWHMWSEQRVMELLDSSIGDSTPKSKALRFIHIAMLCVQDSASRTPNMAPVLLMLASEDTTLPLPKQPLVTASMRKFDDGDQSYSEGLDVSRFDS</sequence>
<dbReference type="GO" id="GO:0004713">
    <property type="term" value="F:protein tyrosine kinase activity"/>
    <property type="evidence" value="ECO:0007669"/>
    <property type="project" value="InterPro"/>
</dbReference>
<dbReference type="Pfam" id="PF01535">
    <property type="entry name" value="PPR"/>
    <property type="match status" value="1"/>
</dbReference>
<evidence type="ECO:0000256" key="4">
    <source>
        <dbReference type="PROSITE-ProRule" id="PRU00708"/>
    </source>
</evidence>
<dbReference type="GO" id="GO:0048544">
    <property type="term" value="P:recognition of pollen"/>
    <property type="evidence" value="ECO:0007669"/>
    <property type="project" value="InterPro"/>
</dbReference>